<feature type="domain" description="UspA" evidence="2">
    <location>
        <begin position="1"/>
        <end position="144"/>
    </location>
</feature>
<dbReference type="eggNOG" id="COG0589">
    <property type="taxonomic scope" value="Bacteria"/>
</dbReference>
<comment type="similarity">
    <text evidence="1">Belongs to the universal stress protein A family.</text>
</comment>
<dbReference type="PRINTS" id="PR01438">
    <property type="entry name" value="UNVRSLSTRESS"/>
</dbReference>
<dbReference type="OrthoDB" id="9788959at2"/>
<dbReference type="Gene3D" id="3.40.50.620">
    <property type="entry name" value="HUPs"/>
    <property type="match status" value="2"/>
</dbReference>
<evidence type="ECO:0000259" key="2">
    <source>
        <dbReference type="Pfam" id="PF00582"/>
    </source>
</evidence>
<protein>
    <submittedName>
        <fullName evidence="3">UspA domain protein</fullName>
    </submittedName>
</protein>
<dbReference type="CDD" id="cd00293">
    <property type="entry name" value="USP-like"/>
    <property type="match status" value="2"/>
</dbReference>
<organism evidence="3 4">
    <name type="scientific">Rhodothermus marinus (strain ATCC 43812 / DSM 4252 / R-10)</name>
    <name type="common">Rhodothermus obamensis</name>
    <dbReference type="NCBI Taxonomy" id="518766"/>
    <lineage>
        <taxon>Bacteria</taxon>
        <taxon>Pseudomonadati</taxon>
        <taxon>Rhodothermota</taxon>
        <taxon>Rhodothermia</taxon>
        <taxon>Rhodothermales</taxon>
        <taxon>Rhodothermaceae</taxon>
        <taxon>Rhodothermus</taxon>
    </lineage>
</organism>
<evidence type="ECO:0000256" key="1">
    <source>
        <dbReference type="ARBA" id="ARBA00008791"/>
    </source>
</evidence>
<accession>D0MHE5</accession>
<evidence type="ECO:0000313" key="4">
    <source>
        <dbReference type="Proteomes" id="UP000002221"/>
    </source>
</evidence>
<dbReference type="STRING" id="518766.Rmar_1009"/>
<dbReference type="PANTHER" id="PTHR46268:SF6">
    <property type="entry name" value="UNIVERSAL STRESS PROTEIN UP12"/>
    <property type="match status" value="1"/>
</dbReference>
<dbReference type="RefSeq" id="WP_012843515.1">
    <property type="nucleotide sequence ID" value="NC_013501.1"/>
</dbReference>
<feature type="domain" description="UspA" evidence="2">
    <location>
        <begin position="154"/>
        <end position="293"/>
    </location>
</feature>
<dbReference type="InterPro" id="IPR006015">
    <property type="entry name" value="Universal_stress_UspA"/>
</dbReference>
<dbReference type="InterPro" id="IPR014729">
    <property type="entry name" value="Rossmann-like_a/b/a_fold"/>
</dbReference>
<keyword evidence="4" id="KW-1185">Reference proteome</keyword>
<sequence length="304" mass="33882">MWRNILVPTDFSGAARQALQLAVRLAPQDCTVHLLHVITPTESDPYSPVRLRPEAQARERTPEEVTEELLHQLSDEVAAEHGAVARAWRRASDVVGAVLDYADTVEAELIVLGTHGRRGLQRFLLGSVAETIVRRASVPVLTVREHARVPEAIQHILVPTDFSEDARMALREAARWAAHFRARLTLLHVLAPAVIPVSVTEMAAVYEVMPGLQERIQEELTRWIEAEVPETVSSDVRIEEGPVDLTILEQARQEQADLIVMATHGRSGVARWLLGSVTERVLRQAPCPVLTLRHRELPPEPSLH</sequence>
<dbReference type="InterPro" id="IPR006016">
    <property type="entry name" value="UspA"/>
</dbReference>
<gene>
    <name evidence="3" type="ordered locus">Rmar_1009</name>
</gene>
<dbReference type="SUPFAM" id="SSF52402">
    <property type="entry name" value="Adenine nucleotide alpha hydrolases-like"/>
    <property type="match status" value="2"/>
</dbReference>
<proteinExistence type="inferred from homology"/>
<dbReference type="KEGG" id="rmr:Rmar_1009"/>
<dbReference type="AlphaFoldDB" id="D0MHE5"/>
<dbReference type="Pfam" id="PF00582">
    <property type="entry name" value="Usp"/>
    <property type="match status" value="2"/>
</dbReference>
<name>D0MHE5_RHOM4</name>
<dbReference type="Proteomes" id="UP000002221">
    <property type="component" value="Chromosome"/>
</dbReference>
<reference evidence="3 4" key="1">
    <citation type="journal article" date="2009" name="Stand. Genomic Sci.">
        <title>Complete genome sequence of Rhodothermus marinus type strain (R-10).</title>
        <authorList>
            <person name="Nolan M."/>
            <person name="Tindall B.J."/>
            <person name="Pomrenke H."/>
            <person name="Lapidus A."/>
            <person name="Copeland A."/>
            <person name="Glavina Del Rio T."/>
            <person name="Lucas S."/>
            <person name="Chen F."/>
            <person name="Tice H."/>
            <person name="Cheng J.F."/>
            <person name="Saunders E."/>
            <person name="Han C."/>
            <person name="Bruce D."/>
            <person name="Goodwin L."/>
            <person name="Chain P."/>
            <person name="Pitluck S."/>
            <person name="Ovchinikova G."/>
            <person name="Pati A."/>
            <person name="Ivanova N."/>
            <person name="Mavromatis K."/>
            <person name="Chen A."/>
            <person name="Palaniappan K."/>
            <person name="Land M."/>
            <person name="Hauser L."/>
            <person name="Chang Y.J."/>
            <person name="Jeffries C.D."/>
            <person name="Brettin T."/>
            <person name="Goker M."/>
            <person name="Bristow J."/>
            <person name="Eisen J.A."/>
            <person name="Markowitz V."/>
            <person name="Hugenholtz P."/>
            <person name="Kyrpides N.C."/>
            <person name="Klenk H.P."/>
            <person name="Detter J.C."/>
        </authorList>
    </citation>
    <scope>NUCLEOTIDE SEQUENCE [LARGE SCALE GENOMIC DNA]</scope>
    <source>
        <strain evidence="4">ATCC 43812 / DSM 4252 / R-10</strain>
    </source>
</reference>
<dbReference type="EMBL" id="CP001807">
    <property type="protein sequence ID" value="ACY47903.1"/>
    <property type="molecule type" value="Genomic_DNA"/>
</dbReference>
<dbReference type="PANTHER" id="PTHR46268">
    <property type="entry name" value="STRESS RESPONSE PROTEIN NHAX"/>
    <property type="match status" value="1"/>
</dbReference>
<dbReference type="HOGENOM" id="CLU_049301_2_1_10"/>
<evidence type="ECO:0000313" key="3">
    <source>
        <dbReference type="EMBL" id="ACY47903.1"/>
    </source>
</evidence>